<comment type="similarity">
    <text evidence="6">Belongs to the ABC-4 integral membrane protein family.</text>
</comment>
<sequence>MLFRLALSNIKNRIRDYIVLLTGLVMSSAIFYMFANLATNEDFIKTNASFKFAVPVFYFGEVLLAIITFIYVMYANSFLLNMRLHDYGLFMMLGAKKRRVGSLMVLETLTVGVIATALGLVLGVALTGGISGLLFDHLGIVLHHFNPFYLKALLTTVLLYLILFVIAAIFNLQSLIRTPVLKLLNQTDSVDKIKVRGFGLFFSGILGVVLVGIGYYVLHEIVVFQLMAIPIALVTIVLGSYLIFRSSMTLIIHWLKGTGWARHKLNNFTLSQIMFRIRDYTKILTITSLLFALALGAITVGSGFNRQIDWMAKMSSSYTLAVNNPTTQEQKLMTQLTGTKIVSYDQKFVGKNVIYNEDQFVQNPFMVVKYEKAKDGTVKAPKTVPISVQKLKSDVNDQLDFLGLAGRTGVEPSFQKTNQFNQINANNNSVSVITVKNIGVNRDVLTKLNNLQNKAHPQESISGIGVGSFQAYLVISSMYGGLEFIGYFLGIAFLAMLASCLMFKILSGTRQDAIRYNLLSKVGTRRSLLRQSINREIFVLFAVPGILGIVDVLFGLQMFKPILDKPYYNIQYPILIFIGLYLIYYFLTTWLYKLIVLPKKKK</sequence>
<dbReference type="GO" id="GO:0055085">
    <property type="term" value="P:transmembrane transport"/>
    <property type="evidence" value="ECO:0007669"/>
    <property type="project" value="UniProtKB-UniRule"/>
</dbReference>
<dbReference type="Pfam" id="PF02687">
    <property type="entry name" value="FtsX"/>
    <property type="match status" value="1"/>
</dbReference>
<dbReference type="PATRIC" id="fig|331679.3.peg.728"/>
<evidence type="ECO:0000256" key="2">
    <source>
        <dbReference type="ARBA" id="ARBA00022475"/>
    </source>
</evidence>
<feature type="domain" description="ABC3 transporter permease C-terminal" evidence="7">
    <location>
        <begin position="62"/>
        <end position="178"/>
    </location>
</feature>
<dbReference type="AlphaFoldDB" id="A0A0R2L8A2"/>
<evidence type="ECO:0000256" key="5">
    <source>
        <dbReference type="ARBA" id="ARBA00023136"/>
    </source>
</evidence>
<feature type="transmembrane region" description="Helical" evidence="6">
    <location>
        <begin position="484"/>
        <end position="506"/>
    </location>
</feature>
<comment type="subcellular location">
    <subcellularLocation>
        <location evidence="1 6">Cell membrane</location>
        <topology evidence="1 6">Multi-pass membrane protein</topology>
    </subcellularLocation>
</comment>
<evidence type="ECO:0000259" key="7">
    <source>
        <dbReference type="Pfam" id="PF02687"/>
    </source>
</evidence>
<evidence type="ECO:0000256" key="1">
    <source>
        <dbReference type="ARBA" id="ARBA00004651"/>
    </source>
</evidence>
<keyword evidence="4 6" id="KW-1133">Transmembrane helix</keyword>
<evidence type="ECO:0000256" key="3">
    <source>
        <dbReference type="ARBA" id="ARBA00022692"/>
    </source>
</evidence>
<keyword evidence="5 6" id="KW-0472">Membrane</keyword>
<dbReference type="RefSeq" id="WP_057801410.1">
    <property type="nucleotide sequence ID" value="NZ_JQBX01000002.1"/>
</dbReference>
<keyword evidence="3 6" id="KW-0812">Transmembrane</keyword>
<protein>
    <submittedName>
        <fullName evidence="8">Peptide ABC transporter permease</fullName>
    </submittedName>
</protein>
<feature type="transmembrane region" description="Helical" evidence="6">
    <location>
        <begin position="537"/>
        <end position="558"/>
    </location>
</feature>
<dbReference type="GO" id="GO:0005886">
    <property type="term" value="C:plasma membrane"/>
    <property type="evidence" value="ECO:0007669"/>
    <property type="project" value="UniProtKB-SubCell"/>
</dbReference>
<dbReference type="EMBL" id="JQBX01000002">
    <property type="protein sequence ID" value="KRN94935.1"/>
    <property type="molecule type" value="Genomic_DNA"/>
</dbReference>
<keyword evidence="6" id="KW-0813">Transport</keyword>
<keyword evidence="9" id="KW-1185">Reference proteome</keyword>
<feature type="transmembrane region" description="Helical" evidence="6">
    <location>
        <begin position="570"/>
        <end position="592"/>
    </location>
</feature>
<feature type="transmembrane region" description="Helical" evidence="6">
    <location>
        <begin position="224"/>
        <end position="244"/>
    </location>
</feature>
<feature type="transmembrane region" description="Helical" evidence="6">
    <location>
        <begin position="17"/>
        <end position="35"/>
    </location>
</feature>
<accession>A0A0R2L8A2</accession>
<evidence type="ECO:0000313" key="8">
    <source>
        <dbReference type="EMBL" id="KRN94935.1"/>
    </source>
</evidence>
<dbReference type="STRING" id="331679.IV81_GL000721"/>
<feature type="transmembrane region" description="Helical" evidence="6">
    <location>
        <begin position="148"/>
        <end position="176"/>
    </location>
</feature>
<evidence type="ECO:0000256" key="4">
    <source>
        <dbReference type="ARBA" id="ARBA00022989"/>
    </source>
</evidence>
<dbReference type="InterPro" id="IPR003838">
    <property type="entry name" value="ABC3_permease_C"/>
</dbReference>
<dbReference type="PIRSF" id="PIRSF018968">
    <property type="entry name" value="ABC_permease_BceB"/>
    <property type="match status" value="1"/>
</dbReference>
<organism evidence="8 9">
    <name type="scientific">Pediococcus stilesii</name>
    <dbReference type="NCBI Taxonomy" id="331679"/>
    <lineage>
        <taxon>Bacteria</taxon>
        <taxon>Bacillati</taxon>
        <taxon>Bacillota</taxon>
        <taxon>Bacilli</taxon>
        <taxon>Lactobacillales</taxon>
        <taxon>Lactobacillaceae</taxon>
        <taxon>Pediococcus</taxon>
    </lineage>
</organism>
<feature type="transmembrane region" description="Helical" evidence="6">
    <location>
        <begin position="100"/>
        <end position="128"/>
    </location>
</feature>
<dbReference type="InterPro" id="IPR052536">
    <property type="entry name" value="ABC-4_Integral_Memb_Prot"/>
</dbReference>
<keyword evidence="2 6" id="KW-1003">Cell membrane</keyword>
<name>A0A0R2L8A2_9LACO</name>
<dbReference type="PANTHER" id="PTHR46795">
    <property type="entry name" value="ABC TRANSPORTER PERMEASE-RELATED-RELATED"/>
    <property type="match status" value="1"/>
</dbReference>
<reference evidence="8 9" key="1">
    <citation type="journal article" date="2015" name="Genome Announc.">
        <title>Expanding the biotechnology potential of lactobacilli through comparative genomics of 213 strains and associated genera.</title>
        <authorList>
            <person name="Sun Z."/>
            <person name="Harris H.M."/>
            <person name="McCann A."/>
            <person name="Guo C."/>
            <person name="Argimon S."/>
            <person name="Zhang W."/>
            <person name="Yang X."/>
            <person name="Jeffery I.B."/>
            <person name="Cooney J.C."/>
            <person name="Kagawa T.F."/>
            <person name="Liu W."/>
            <person name="Song Y."/>
            <person name="Salvetti E."/>
            <person name="Wrobel A."/>
            <person name="Rasinkangas P."/>
            <person name="Parkhill J."/>
            <person name="Rea M.C."/>
            <person name="O'Sullivan O."/>
            <person name="Ritari J."/>
            <person name="Douillard F.P."/>
            <person name="Paul Ross R."/>
            <person name="Yang R."/>
            <person name="Briner A.E."/>
            <person name="Felis G.E."/>
            <person name="de Vos W.M."/>
            <person name="Barrangou R."/>
            <person name="Klaenhammer T.R."/>
            <person name="Caufield P.W."/>
            <person name="Cui Y."/>
            <person name="Zhang H."/>
            <person name="O'Toole P.W."/>
        </authorList>
    </citation>
    <scope>NUCLEOTIDE SEQUENCE [LARGE SCALE GENOMIC DNA]</scope>
    <source>
        <strain evidence="8 9">DSM 18001</strain>
    </source>
</reference>
<gene>
    <name evidence="8" type="ORF">IV81_GL000721</name>
</gene>
<dbReference type="PANTHER" id="PTHR46795:SF3">
    <property type="entry name" value="ABC TRANSPORTER PERMEASE"/>
    <property type="match status" value="1"/>
</dbReference>
<evidence type="ECO:0000313" key="9">
    <source>
        <dbReference type="Proteomes" id="UP000051859"/>
    </source>
</evidence>
<feature type="transmembrane region" description="Helical" evidence="6">
    <location>
        <begin position="283"/>
        <end position="304"/>
    </location>
</feature>
<proteinExistence type="inferred from homology"/>
<feature type="transmembrane region" description="Helical" evidence="6">
    <location>
        <begin position="55"/>
        <end position="79"/>
    </location>
</feature>
<comment type="caution">
    <text evidence="8">The sequence shown here is derived from an EMBL/GenBank/DDBJ whole genome shotgun (WGS) entry which is preliminary data.</text>
</comment>
<dbReference type="Proteomes" id="UP000051859">
    <property type="component" value="Unassembled WGS sequence"/>
</dbReference>
<evidence type="ECO:0000256" key="6">
    <source>
        <dbReference type="PIRNR" id="PIRNR018968"/>
    </source>
</evidence>
<feature type="transmembrane region" description="Helical" evidence="6">
    <location>
        <begin position="197"/>
        <end position="218"/>
    </location>
</feature>
<dbReference type="InterPro" id="IPR027022">
    <property type="entry name" value="ABC_permease_BceB-typ"/>
</dbReference>